<proteinExistence type="predicted"/>
<comment type="caution">
    <text evidence="1">The sequence shown here is derived from an EMBL/GenBank/DDBJ whole genome shotgun (WGS) entry which is preliminary data.</text>
</comment>
<feature type="non-terminal residue" evidence="1">
    <location>
        <position position="1"/>
    </location>
</feature>
<dbReference type="EMBL" id="LCRD01000003">
    <property type="protein sequence ID" value="KKW30772.1"/>
    <property type="molecule type" value="Genomic_DNA"/>
</dbReference>
<reference evidence="1 2" key="1">
    <citation type="journal article" date="2015" name="Nature">
        <title>rRNA introns, odd ribosomes, and small enigmatic genomes across a large radiation of phyla.</title>
        <authorList>
            <person name="Brown C.T."/>
            <person name="Hug L.A."/>
            <person name="Thomas B.C."/>
            <person name="Sharon I."/>
            <person name="Castelle C.J."/>
            <person name="Singh A."/>
            <person name="Wilkins M.J."/>
            <person name="Williams K.H."/>
            <person name="Banfield J.F."/>
        </authorList>
    </citation>
    <scope>NUCLEOTIDE SEQUENCE [LARGE SCALE GENOMIC DNA]</scope>
</reference>
<evidence type="ECO:0000313" key="1">
    <source>
        <dbReference type="EMBL" id="KKW30772.1"/>
    </source>
</evidence>
<gene>
    <name evidence="1" type="ORF">UY72_C0003G0001</name>
</gene>
<name>A0A0G1ZRA7_9BACT</name>
<organism evidence="1 2">
    <name type="scientific">Candidatus Uhrbacteria bacterium GW2011_GWD2_52_7</name>
    <dbReference type="NCBI Taxonomy" id="1618989"/>
    <lineage>
        <taxon>Bacteria</taxon>
        <taxon>Candidatus Uhriibacteriota</taxon>
    </lineage>
</organism>
<sequence>ECDFDGYRVDGRTGWGWTDTDSEPKIYYASYYDEDTENEDDVYGRFDDAVGYFNDCWARGVEMTESFSEVSDFPMSSNNNGHFSEDCDADSHTADDGYRCLKLTIQEAERDGTGDLYPYAACEALTQVASTDGEGVAWTNRIKGIEDYELVTATTNTAYDYSVTPSFGMSQYAPTDYMAGMSPAKVAQCTDSGSYTLLQSTDIGSDDAFNECPTGYNYPDSRSGDDPDARSYVSFDYNTYTIQTSTGPDEGLSIDDIWTIDSANDSTQDSIAIITQLFAKANALSTKWWDGRLDVDALSDRTYQDSSDGVGTYHFDELDSDDWDVRAQYGNPPSVFALDLDHCENDVCEEDSDKYLTLNEQNSGEIEGADFYRAYLKFYAAADKNQLPIRRVIVDWQDKFSSGGGTPVESTDDQVGSSSAQNFYKNHRGLWNNTEQLICETGESDAAYEWGMNGDSCDPFYFSYSHIYSCSSEILSDAPDCADEDDDGKLDFSPCQNENVSCSFQPRVHVRDNWGLCTGTCEGGSTVNTDGTVNCVDNDGSISGTPETDDECNYLAYPRDDASTDPWVYYDGIVTVTP</sequence>
<accession>A0A0G1ZRA7</accession>
<dbReference type="AlphaFoldDB" id="A0A0G1ZRA7"/>
<evidence type="ECO:0000313" key="2">
    <source>
        <dbReference type="Proteomes" id="UP000034846"/>
    </source>
</evidence>
<protein>
    <submittedName>
        <fullName evidence="1">Uncharacterized protein</fullName>
    </submittedName>
</protein>
<dbReference type="Proteomes" id="UP000034846">
    <property type="component" value="Unassembled WGS sequence"/>
</dbReference>